<organism evidence="3 4">
    <name type="scientific">Aphanomyces euteiches</name>
    <dbReference type="NCBI Taxonomy" id="100861"/>
    <lineage>
        <taxon>Eukaryota</taxon>
        <taxon>Sar</taxon>
        <taxon>Stramenopiles</taxon>
        <taxon>Oomycota</taxon>
        <taxon>Saprolegniomycetes</taxon>
        <taxon>Saprolegniales</taxon>
        <taxon>Verrucalvaceae</taxon>
        <taxon>Aphanomyces</taxon>
    </lineage>
</organism>
<dbReference type="PANTHER" id="PTHR33119:SF1">
    <property type="entry name" value="FE2OG DIOXYGENASE DOMAIN-CONTAINING PROTEIN"/>
    <property type="match status" value="1"/>
</dbReference>
<gene>
    <name evidence="3" type="ORF">Ae201684_012481</name>
</gene>
<dbReference type="InterPro" id="IPR049207">
    <property type="entry name" value="DUF4246_N"/>
</dbReference>
<evidence type="ECO:0000313" key="4">
    <source>
        <dbReference type="Proteomes" id="UP000481153"/>
    </source>
</evidence>
<accession>A0A6G0WRD5</accession>
<protein>
    <submittedName>
        <fullName evidence="3">Uncharacterized protein</fullName>
    </submittedName>
</protein>
<name>A0A6G0WRD5_9STRA</name>
<dbReference type="PANTHER" id="PTHR33119">
    <property type="entry name" value="IFI3P"/>
    <property type="match status" value="1"/>
</dbReference>
<feature type="domain" description="DUF4246" evidence="1">
    <location>
        <begin position="71"/>
        <end position="486"/>
    </location>
</feature>
<sequence>MAEATPFWRPKSYEDNPYAYAIFDTPYSLNELKYMDILCQVLAKPSWWIKMNDATILAKWKAESQLSDNDFAFLEAELKDIAATWKLSDPTSAGTVPSPVCGVFTTDKLKQSTLHQAIRSAAVKLEEEARTRGDFHPGSNKQVLDIVHPSLYCAVNGRTQISQTVNALVGDEVLNWPKIGAYDISDKFQWLPTPVKVDDEGKASFGSYVNNIHPTDHAGMYTALESLFSTMLPLFERTLGSNDVVPNLRIKIRSWYDIMPLGRYESARAKWAEMTKDVPAEETKTEEFQARRNDFFANFTDKDVVLNIPQLPSSFDYQQEYPRRPLSGKNLQVIVKIASIELTPDNPKYAGGSWHVEGMTNESIAATGILYYDCENITTSKLAFRHVFDSQYIDSVGYEQDEHAAITGVYGITREGHENLQVVGHVQAEVGRIVVFPNCLQHCVAPFELADPTKPGHRKIVCFFLVNPDNSILSTANVPPQQATWSLRSMEKALSSKLPDVALQSVQDLSGMMTHDEAKKHMEDLMEERKKSSVFAQYLTSEISLCEH</sequence>
<dbReference type="EMBL" id="VJMJ01000158">
    <property type="protein sequence ID" value="KAF0729992.1"/>
    <property type="molecule type" value="Genomic_DNA"/>
</dbReference>
<dbReference type="InterPro" id="IPR025340">
    <property type="entry name" value="DUF4246"/>
</dbReference>
<evidence type="ECO:0000313" key="3">
    <source>
        <dbReference type="EMBL" id="KAF0729992.1"/>
    </source>
</evidence>
<comment type="caution">
    <text evidence="3">The sequence shown here is derived from an EMBL/GenBank/DDBJ whole genome shotgun (WGS) entry which is preliminary data.</text>
</comment>
<evidence type="ECO:0000259" key="1">
    <source>
        <dbReference type="Pfam" id="PF14033"/>
    </source>
</evidence>
<dbReference type="Proteomes" id="UP000481153">
    <property type="component" value="Unassembled WGS sequence"/>
</dbReference>
<feature type="domain" description="DUF4246" evidence="2">
    <location>
        <begin position="22"/>
        <end position="63"/>
    </location>
</feature>
<reference evidence="3 4" key="1">
    <citation type="submission" date="2019-07" db="EMBL/GenBank/DDBJ databases">
        <title>Genomics analysis of Aphanomyces spp. identifies a new class of oomycete effector associated with host adaptation.</title>
        <authorList>
            <person name="Gaulin E."/>
        </authorList>
    </citation>
    <scope>NUCLEOTIDE SEQUENCE [LARGE SCALE GENOMIC DNA]</scope>
    <source>
        <strain evidence="3 4">ATCC 201684</strain>
    </source>
</reference>
<dbReference type="Pfam" id="PF21666">
    <property type="entry name" value="DUF4246_N"/>
    <property type="match status" value="1"/>
</dbReference>
<dbReference type="InterPro" id="IPR049192">
    <property type="entry name" value="DUF4246_C"/>
</dbReference>
<evidence type="ECO:0000259" key="2">
    <source>
        <dbReference type="Pfam" id="PF21666"/>
    </source>
</evidence>
<dbReference type="AlphaFoldDB" id="A0A6G0WRD5"/>
<proteinExistence type="predicted"/>
<dbReference type="VEuPathDB" id="FungiDB:AeMF1_013781"/>
<keyword evidence="4" id="KW-1185">Reference proteome</keyword>
<dbReference type="Pfam" id="PF14033">
    <property type="entry name" value="DUF4246"/>
    <property type="match status" value="1"/>
</dbReference>